<dbReference type="PROSITE" id="PS51221">
    <property type="entry name" value="TTL"/>
    <property type="match status" value="1"/>
</dbReference>
<keyword evidence="1" id="KW-0436">Ligase</keyword>
<dbReference type="OrthoDB" id="5644999at2"/>
<accession>A0A378JQ47</accession>
<reference evidence="1 2" key="1">
    <citation type="submission" date="2018-06" db="EMBL/GenBank/DDBJ databases">
        <authorList>
            <consortium name="Pathogen Informatics"/>
            <person name="Doyle S."/>
        </authorList>
    </citation>
    <scope>NUCLEOTIDE SEQUENCE [LARGE SCALE GENOMIC DNA]</scope>
    <source>
        <strain evidence="1 2">NCTC13316</strain>
    </source>
</reference>
<dbReference type="Gene3D" id="3.30.470.20">
    <property type="entry name" value="ATP-grasp fold, B domain"/>
    <property type="match status" value="1"/>
</dbReference>
<dbReference type="PANTHER" id="PTHR46069:SF1">
    <property type="entry name" value="CHROMOSOME UNDETERMINED SCAFFOLD_125, WHOLE GENOME SHOTGUN SEQUENCE"/>
    <property type="match status" value="1"/>
</dbReference>
<dbReference type="PANTHER" id="PTHR46069">
    <property type="entry name" value="TUBULIN TYROSINE LIGASE"/>
    <property type="match status" value="1"/>
</dbReference>
<dbReference type="Proteomes" id="UP000254794">
    <property type="component" value="Unassembled WGS sequence"/>
</dbReference>
<gene>
    <name evidence="1" type="ORF">NCTC13316_02933</name>
</gene>
<dbReference type="SUPFAM" id="SSF56059">
    <property type="entry name" value="Glutathione synthetase ATP-binding domain-like"/>
    <property type="match status" value="1"/>
</dbReference>
<dbReference type="InterPro" id="IPR004344">
    <property type="entry name" value="TTL/TTLL_fam"/>
</dbReference>
<keyword evidence="2" id="KW-1185">Reference proteome</keyword>
<dbReference type="EMBL" id="UGOD01000001">
    <property type="protein sequence ID" value="STX52808.1"/>
    <property type="molecule type" value="Genomic_DNA"/>
</dbReference>
<dbReference type="GO" id="GO:0016874">
    <property type="term" value="F:ligase activity"/>
    <property type="evidence" value="ECO:0007669"/>
    <property type="project" value="UniProtKB-KW"/>
</dbReference>
<dbReference type="Pfam" id="PF03133">
    <property type="entry name" value="TTL"/>
    <property type="match status" value="2"/>
</dbReference>
<dbReference type="AlphaFoldDB" id="A0A378JQ47"/>
<organism evidence="1 2">
    <name type="scientific">Legionella busanensis</name>
    <dbReference type="NCBI Taxonomy" id="190655"/>
    <lineage>
        <taxon>Bacteria</taxon>
        <taxon>Pseudomonadati</taxon>
        <taxon>Pseudomonadota</taxon>
        <taxon>Gammaproteobacteria</taxon>
        <taxon>Legionellales</taxon>
        <taxon>Legionellaceae</taxon>
        <taxon>Legionella</taxon>
    </lineage>
</organism>
<proteinExistence type="predicted"/>
<protein>
    <submittedName>
        <fullName evidence="1">Tubulin-tyrosine ligase family</fullName>
    </submittedName>
</protein>
<evidence type="ECO:0000313" key="1">
    <source>
        <dbReference type="EMBL" id="STX52808.1"/>
    </source>
</evidence>
<dbReference type="RefSeq" id="WP_115332333.1">
    <property type="nucleotide sequence ID" value="NZ_CAAAHP010000003.1"/>
</dbReference>
<evidence type="ECO:0000313" key="2">
    <source>
        <dbReference type="Proteomes" id="UP000254794"/>
    </source>
</evidence>
<sequence length="336" mass="39227">MGLKRNTFYLKKNSSPTYFNLSLYLKELGWRESSWRGLAKFSTDNLAFNEPAAQCLEYKHLLADLVNQHCPGVMPLTYGINDYNWPVILNQIAQKFYFKNNQLLNEVNNLIWILKPALLNNGQSIKLFNKLSDLEQHFLSTNRLGGEHVLQYYISNPQLLRDQRKYSIRQFMVLTNYAGAYLYPHGYFNVARQPYNPNNIVNLNAHLTNEHLYGNDPNVIQIPTDQFTFFPDLYSQIKVILEEVILGLQRNYPNAFKLHKKPTFALFGVDFMVDEQNKVWLLEANHGPCFPSTGDHPLQQYLYQPFWRAIVRNFAVPIGNQPLKHLVETDFFTKLL</sequence>
<name>A0A378JQ47_9GAMM</name>